<organism evidence="2">
    <name type="scientific">Minutocellus polymorphus</name>
    <dbReference type="NCBI Taxonomy" id="265543"/>
    <lineage>
        <taxon>Eukaryota</taxon>
        <taxon>Sar</taxon>
        <taxon>Stramenopiles</taxon>
        <taxon>Ochrophyta</taxon>
        <taxon>Bacillariophyta</taxon>
        <taxon>Mediophyceae</taxon>
        <taxon>Cymatosirophycidae</taxon>
        <taxon>Cymatosirales</taxon>
        <taxon>Cymatosiraceae</taxon>
        <taxon>Minutocellus</taxon>
    </lineage>
</organism>
<protein>
    <submittedName>
        <fullName evidence="2">Uncharacterized protein</fullName>
    </submittedName>
</protein>
<gene>
    <name evidence="2" type="ORF">MPOL1434_LOCUS8439</name>
</gene>
<keyword evidence="1" id="KW-0812">Transmembrane</keyword>
<reference evidence="2" key="1">
    <citation type="submission" date="2021-01" db="EMBL/GenBank/DDBJ databases">
        <authorList>
            <person name="Corre E."/>
            <person name="Pelletier E."/>
            <person name="Niang G."/>
            <person name="Scheremetjew M."/>
            <person name="Finn R."/>
            <person name="Kale V."/>
            <person name="Holt S."/>
            <person name="Cochrane G."/>
            <person name="Meng A."/>
            <person name="Brown T."/>
            <person name="Cohen L."/>
        </authorList>
    </citation>
    <scope>NUCLEOTIDE SEQUENCE</scope>
    <source>
        <strain evidence="2">CCMP3303</strain>
    </source>
</reference>
<dbReference type="Gene3D" id="3.90.550.10">
    <property type="entry name" value="Spore Coat Polysaccharide Biosynthesis Protein SpsA, Chain A"/>
    <property type="match status" value="1"/>
</dbReference>
<keyword evidence="1" id="KW-0472">Membrane</keyword>
<dbReference type="InterPro" id="IPR029044">
    <property type="entry name" value="Nucleotide-diphossugar_trans"/>
</dbReference>
<name>A0A7S0AUW3_9STRA</name>
<accession>A0A7S0AUW3</accession>
<proteinExistence type="predicted"/>
<keyword evidence="1" id="KW-1133">Transmembrane helix</keyword>
<evidence type="ECO:0000313" key="2">
    <source>
        <dbReference type="EMBL" id="CAD8375342.1"/>
    </source>
</evidence>
<dbReference type="EMBL" id="HBEJ01014380">
    <property type="protein sequence ID" value="CAD8375342.1"/>
    <property type="molecule type" value="Transcribed_RNA"/>
</dbReference>
<sequence>MASESGGTDSRSFAMTILLLFGAVAITGIFRSISSPQNGSCIGAQTATSRVSNLAGVDDLGTVRTKDTLNTTLFEQPKNCPKEMKRKRDVIAKQSFLAIEHPTRVDSSFAIALIALGDVTAKNIHVVERCVQSIRRRGLYFGTIVIVTDAKRSRFNSLLNSDTNIELIKVESRPNGMLSKRYKTELLDLLDGKRALDAVDVLLYMDVDIVIAEPLHSFISYVKSMINMLDQPSHSNEPSYMLMFEEQGAAPERKFGNTVYHGGVLGLHRSRSRTCLKEWQHLFDDRERFPDRDQKALYYMLYINETLKERCQVTRLDHRPYLLMPSKKDFKAGETATFVHVTNGYRAEKIEDSLQADYYRCMALVDEEYAMSMNRFKVIVDGEEDGETGE</sequence>
<feature type="transmembrane region" description="Helical" evidence="1">
    <location>
        <begin position="12"/>
        <end position="30"/>
    </location>
</feature>
<evidence type="ECO:0000256" key="1">
    <source>
        <dbReference type="SAM" id="Phobius"/>
    </source>
</evidence>
<dbReference type="AlphaFoldDB" id="A0A7S0AUW3"/>